<gene>
    <name evidence="2" type="ORF">HOLleu_13380</name>
</gene>
<name>A0A9Q1CCW3_HOLLE</name>
<dbReference type="GO" id="GO:0032259">
    <property type="term" value="P:methylation"/>
    <property type="evidence" value="ECO:0007669"/>
    <property type="project" value="UniProtKB-KW"/>
</dbReference>
<dbReference type="OrthoDB" id="3647at2759"/>
<dbReference type="Proteomes" id="UP001152320">
    <property type="component" value="Chromosome 5"/>
</dbReference>
<dbReference type="Pfam" id="PF08241">
    <property type="entry name" value="Methyltransf_11"/>
    <property type="match status" value="1"/>
</dbReference>
<keyword evidence="2" id="KW-0808">Transferase</keyword>
<comment type="caution">
    <text evidence="2">The sequence shown here is derived from an EMBL/GenBank/DDBJ whole genome shotgun (WGS) entry which is preliminary data.</text>
</comment>
<reference evidence="2" key="1">
    <citation type="submission" date="2021-10" db="EMBL/GenBank/DDBJ databases">
        <title>Tropical sea cucumber genome reveals ecological adaptation and Cuvierian tubules defense mechanism.</title>
        <authorList>
            <person name="Chen T."/>
        </authorList>
    </citation>
    <scope>NUCLEOTIDE SEQUENCE</scope>
    <source>
        <strain evidence="2">Nanhai2018</strain>
        <tissue evidence="2">Muscle</tissue>
    </source>
</reference>
<sequence>MGKRSGIIEMANMAGMQSNTPGVTEIFELMKNDHCNTAGSQVVRDLYDKCSSTYEKRSGIIEMANMAGMQSNTPGVTEIFELMKNDHCNTAGSQVVRDLYDKCSSTYEKETADLAFTGPNQTGIILSDHCPDRNISIVDCGAGSGLVGVQLNTLGYRNVVGVDISQKILEIAEQKGVYKNLFCVTVGEERMPFGDNEFDALVCCGCIAPAHISPSCFPEWVRIVRPGGSIVIVLRRCYVELQKDEEEFYSQSLGESFEANIRHLEDSKKWKAISKKIFSGYLTENGHANDGIGMVFEVL</sequence>
<feature type="domain" description="Methyltransferase type 11" evidence="1">
    <location>
        <begin position="138"/>
        <end position="232"/>
    </location>
</feature>
<proteinExistence type="predicted"/>
<dbReference type="CDD" id="cd02440">
    <property type="entry name" value="AdoMet_MTases"/>
    <property type="match status" value="1"/>
</dbReference>
<dbReference type="GO" id="GO:0008757">
    <property type="term" value="F:S-adenosylmethionine-dependent methyltransferase activity"/>
    <property type="evidence" value="ECO:0007669"/>
    <property type="project" value="InterPro"/>
</dbReference>
<keyword evidence="2" id="KW-0489">Methyltransferase</keyword>
<dbReference type="Gene3D" id="3.40.50.150">
    <property type="entry name" value="Vaccinia Virus protein VP39"/>
    <property type="match status" value="1"/>
</dbReference>
<dbReference type="PANTHER" id="PTHR43591:SF110">
    <property type="entry name" value="RHODANESE DOMAIN-CONTAINING PROTEIN"/>
    <property type="match status" value="1"/>
</dbReference>
<dbReference type="AlphaFoldDB" id="A0A9Q1CCW3"/>
<dbReference type="EMBL" id="JAIZAY010000005">
    <property type="protein sequence ID" value="KAJ8042350.1"/>
    <property type="molecule type" value="Genomic_DNA"/>
</dbReference>
<accession>A0A9Q1CCW3</accession>
<dbReference type="PANTHER" id="PTHR43591">
    <property type="entry name" value="METHYLTRANSFERASE"/>
    <property type="match status" value="1"/>
</dbReference>
<keyword evidence="3" id="KW-1185">Reference proteome</keyword>
<organism evidence="2 3">
    <name type="scientific">Holothuria leucospilota</name>
    <name type="common">Black long sea cucumber</name>
    <name type="synonym">Mertensiothuria leucospilota</name>
    <dbReference type="NCBI Taxonomy" id="206669"/>
    <lineage>
        <taxon>Eukaryota</taxon>
        <taxon>Metazoa</taxon>
        <taxon>Echinodermata</taxon>
        <taxon>Eleutherozoa</taxon>
        <taxon>Echinozoa</taxon>
        <taxon>Holothuroidea</taxon>
        <taxon>Aspidochirotacea</taxon>
        <taxon>Aspidochirotida</taxon>
        <taxon>Holothuriidae</taxon>
        <taxon>Holothuria</taxon>
    </lineage>
</organism>
<dbReference type="SUPFAM" id="SSF53335">
    <property type="entry name" value="S-adenosyl-L-methionine-dependent methyltransferases"/>
    <property type="match status" value="1"/>
</dbReference>
<evidence type="ECO:0000313" key="3">
    <source>
        <dbReference type="Proteomes" id="UP001152320"/>
    </source>
</evidence>
<dbReference type="InterPro" id="IPR029063">
    <property type="entry name" value="SAM-dependent_MTases_sf"/>
</dbReference>
<dbReference type="InterPro" id="IPR013216">
    <property type="entry name" value="Methyltransf_11"/>
</dbReference>
<protein>
    <submittedName>
        <fullName evidence="2">Methyltransferase-like protein 27</fullName>
    </submittedName>
</protein>
<evidence type="ECO:0000313" key="2">
    <source>
        <dbReference type="EMBL" id="KAJ8042350.1"/>
    </source>
</evidence>
<evidence type="ECO:0000259" key="1">
    <source>
        <dbReference type="Pfam" id="PF08241"/>
    </source>
</evidence>